<protein>
    <submittedName>
        <fullName evidence="3">Uncharacterized protein</fullName>
    </submittedName>
</protein>
<dbReference type="PANTHER" id="PTHR31245">
    <property type="entry name" value="UBIQUITIN SYSTEM COMPONENT CUE PROTEIN"/>
    <property type="match status" value="1"/>
</dbReference>
<comment type="caution">
    <text evidence="3">The sequence shown here is derived from an EMBL/GenBank/DDBJ whole genome shotgun (WGS) entry which is preliminary data.</text>
</comment>
<organism evidence="3 4">
    <name type="scientific">Rhynchospora pubera</name>
    <dbReference type="NCBI Taxonomy" id="906938"/>
    <lineage>
        <taxon>Eukaryota</taxon>
        <taxon>Viridiplantae</taxon>
        <taxon>Streptophyta</taxon>
        <taxon>Embryophyta</taxon>
        <taxon>Tracheophyta</taxon>
        <taxon>Spermatophyta</taxon>
        <taxon>Magnoliopsida</taxon>
        <taxon>Liliopsida</taxon>
        <taxon>Poales</taxon>
        <taxon>Cyperaceae</taxon>
        <taxon>Cyperoideae</taxon>
        <taxon>Rhynchosporeae</taxon>
        <taxon>Rhynchospora</taxon>
    </lineage>
</organism>
<feature type="compositionally biased region" description="Low complexity" evidence="2">
    <location>
        <begin position="46"/>
        <end position="60"/>
    </location>
</feature>
<feature type="compositionally biased region" description="Basic and acidic residues" evidence="2">
    <location>
        <begin position="8"/>
        <end position="23"/>
    </location>
</feature>
<accession>A0AAV8C0L1</accession>
<sequence length="205" mass="23410">MSALTMSRKRDASAFLGDPDRLVSKRVRREAHLFQTTPPPPPPPTSLFSPSAPVSPSVNSEVEDNFPADGDQWAEAFVKEMAKAFDVNDAKNRAFRMLEVFEKSAKENNVAEAMEAFQVEHSKLKEQMKSLLHENGILKKAVAIQHERLKEYDDKVKELDELKQTLPQYQEKIRTLELDNYALAMHLKRSQESSPIQGHFNRDVF</sequence>
<keyword evidence="1" id="KW-0175">Coiled coil</keyword>
<feature type="coiled-coil region" evidence="1">
    <location>
        <begin position="114"/>
        <end position="179"/>
    </location>
</feature>
<evidence type="ECO:0000313" key="4">
    <source>
        <dbReference type="Proteomes" id="UP001140206"/>
    </source>
</evidence>
<dbReference type="Proteomes" id="UP001140206">
    <property type="component" value="Chromosome 5"/>
</dbReference>
<feature type="region of interest" description="Disordered" evidence="2">
    <location>
        <begin position="1"/>
        <end position="63"/>
    </location>
</feature>
<keyword evidence="4" id="KW-1185">Reference proteome</keyword>
<name>A0AAV8C0L1_9POAL</name>
<evidence type="ECO:0000256" key="2">
    <source>
        <dbReference type="SAM" id="MobiDB-lite"/>
    </source>
</evidence>
<dbReference type="EMBL" id="JAMFTS010000005">
    <property type="protein sequence ID" value="KAJ4748097.1"/>
    <property type="molecule type" value="Genomic_DNA"/>
</dbReference>
<dbReference type="PANTHER" id="PTHR31245:SF20">
    <property type="entry name" value="F18B13.13 PROTEIN"/>
    <property type="match status" value="1"/>
</dbReference>
<dbReference type="AlphaFoldDB" id="A0AAV8C0L1"/>
<evidence type="ECO:0000256" key="1">
    <source>
        <dbReference type="SAM" id="Coils"/>
    </source>
</evidence>
<gene>
    <name evidence="3" type="ORF">LUZ62_082502</name>
</gene>
<reference evidence="3" key="1">
    <citation type="submission" date="2022-08" db="EMBL/GenBank/DDBJ databases">
        <authorList>
            <person name="Marques A."/>
        </authorList>
    </citation>
    <scope>NUCLEOTIDE SEQUENCE</scope>
    <source>
        <strain evidence="3">RhyPub2mFocal</strain>
        <tissue evidence="3">Leaves</tissue>
    </source>
</reference>
<evidence type="ECO:0000313" key="3">
    <source>
        <dbReference type="EMBL" id="KAJ4748097.1"/>
    </source>
</evidence>
<proteinExistence type="predicted"/>